<keyword evidence="8" id="KW-1185">Reference proteome</keyword>
<accession>A0A1H1YA11</accession>
<comment type="subcellular location">
    <subcellularLocation>
        <location evidence="1">Membrane</location>
        <topology evidence="1">Multi-pass membrane protein</topology>
    </subcellularLocation>
</comment>
<evidence type="ECO:0000256" key="4">
    <source>
        <dbReference type="ARBA" id="ARBA00022989"/>
    </source>
</evidence>
<dbReference type="PANTHER" id="PTHR30618">
    <property type="entry name" value="NCS1 FAMILY PURINE/PYRIMIDINE TRANSPORTER"/>
    <property type="match status" value="1"/>
</dbReference>
<protein>
    <submittedName>
        <fullName evidence="7">Nucleobase:cation symporter-1, NCS1 family</fullName>
    </submittedName>
</protein>
<dbReference type="GO" id="GO:0005886">
    <property type="term" value="C:plasma membrane"/>
    <property type="evidence" value="ECO:0007669"/>
    <property type="project" value="TreeGrafter"/>
</dbReference>
<feature type="transmembrane region" description="Helical" evidence="6">
    <location>
        <begin position="227"/>
        <end position="247"/>
    </location>
</feature>
<reference evidence="7 8" key="1">
    <citation type="submission" date="2016-10" db="EMBL/GenBank/DDBJ databases">
        <authorList>
            <person name="de Groot N.N."/>
        </authorList>
    </citation>
    <scope>NUCLEOTIDE SEQUENCE [LARGE SCALE GENOMIC DNA]</scope>
    <source>
        <strain evidence="7 8">DSM 21800</strain>
    </source>
</reference>
<feature type="transmembrane region" description="Helical" evidence="6">
    <location>
        <begin position="32"/>
        <end position="60"/>
    </location>
</feature>
<dbReference type="AlphaFoldDB" id="A0A1H1YA11"/>
<feature type="transmembrane region" description="Helical" evidence="6">
    <location>
        <begin position="67"/>
        <end position="89"/>
    </location>
</feature>
<dbReference type="RefSeq" id="WP_091527579.1">
    <property type="nucleotide sequence ID" value="NZ_LT629772.1"/>
</dbReference>
<feature type="transmembrane region" description="Helical" evidence="6">
    <location>
        <begin position="352"/>
        <end position="371"/>
    </location>
</feature>
<dbReference type="OrthoDB" id="6083029at2"/>
<dbReference type="Pfam" id="PF02133">
    <property type="entry name" value="Transp_cyt_pur"/>
    <property type="match status" value="1"/>
</dbReference>
<dbReference type="Gene3D" id="1.10.4160.10">
    <property type="entry name" value="Hydantoin permease"/>
    <property type="match status" value="1"/>
</dbReference>
<feature type="transmembrane region" description="Helical" evidence="6">
    <location>
        <begin position="268"/>
        <end position="292"/>
    </location>
</feature>
<dbReference type="EMBL" id="LT629772">
    <property type="protein sequence ID" value="SDT18283.1"/>
    <property type="molecule type" value="Genomic_DNA"/>
</dbReference>
<evidence type="ECO:0000313" key="7">
    <source>
        <dbReference type="EMBL" id="SDT18283.1"/>
    </source>
</evidence>
<proteinExistence type="inferred from homology"/>
<evidence type="ECO:0000256" key="1">
    <source>
        <dbReference type="ARBA" id="ARBA00004141"/>
    </source>
</evidence>
<organism evidence="7 8">
    <name type="scientific">Microlunatus soli</name>
    <dbReference type="NCBI Taxonomy" id="630515"/>
    <lineage>
        <taxon>Bacteria</taxon>
        <taxon>Bacillati</taxon>
        <taxon>Actinomycetota</taxon>
        <taxon>Actinomycetes</taxon>
        <taxon>Propionibacteriales</taxon>
        <taxon>Propionibacteriaceae</taxon>
        <taxon>Microlunatus</taxon>
    </lineage>
</organism>
<feature type="transmembrane region" description="Helical" evidence="6">
    <location>
        <begin position="192"/>
        <end position="215"/>
    </location>
</feature>
<feature type="transmembrane region" description="Helical" evidence="6">
    <location>
        <begin position="377"/>
        <end position="400"/>
    </location>
</feature>
<feature type="transmembrane region" description="Helical" evidence="6">
    <location>
        <begin position="162"/>
        <end position="180"/>
    </location>
</feature>
<dbReference type="GO" id="GO:0015205">
    <property type="term" value="F:nucleobase transmembrane transporter activity"/>
    <property type="evidence" value="ECO:0007669"/>
    <property type="project" value="TreeGrafter"/>
</dbReference>
<name>A0A1H1YA11_9ACTN</name>
<evidence type="ECO:0000256" key="3">
    <source>
        <dbReference type="ARBA" id="ARBA00022692"/>
    </source>
</evidence>
<gene>
    <name evidence="7" type="ORF">SAMN04489812_4471</name>
</gene>
<dbReference type="Proteomes" id="UP000199103">
    <property type="component" value="Chromosome I"/>
</dbReference>
<feature type="transmembrane region" description="Helical" evidence="6">
    <location>
        <begin position="421"/>
        <end position="444"/>
    </location>
</feature>
<evidence type="ECO:0000256" key="5">
    <source>
        <dbReference type="ARBA" id="ARBA00023136"/>
    </source>
</evidence>
<feature type="transmembrane region" description="Helical" evidence="6">
    <location>
        <begin position="450"/>
        <end position="469"/>
    </location>
</feature>
<feature type="transmembrane region" description="Helical" evidence="6">
    <location>
        <begin position="312"/>
        <end position="340"/>
    </location>
</feature>
<dbReference type="PANTHER" id="PTHR30618:SF0">
    <property type="entry name" value="PURINE-URACIL PERMEASE NCS1"/>
    <property type="match status" value="1"/>
</dbReference>
<dbReference type="InterPro" id="IPR045225">
    <property type="entry name" value="Uracil/uridine/allantoin_perm"/>
</dbReference>
<evidence type="ECO:0000256" key="2">
    <source>
        <dbReference type="ARBA" id="ARBA00008974"/>
    </source>
</evidence>
<feature type="transmembrane region" description="Helical" evidence="6">
    <location>
        <begin position="109"/>
        <end position="130"/>
    </location>
</feature>
<dbReference type="STRING" id="630515.SAMN04489812_4471"/>
<keyword evidence="3 6" id="KW-0812">Transmembrane</keyword>
<evidence type="ECO:0000313" key="8">
    <source>
        <dbReference type="Proteomes" id="UP000199103"/>
    </source>
</evidence>
<sequence length="491" mass="52198">MARVTEEIPARGGAAILNNPDLSPTKPEDRRWGAWSFAAVWMGIAHNVNQWILVAAMLAAGMSVWQAGAAVVISFGVVYVAIILSGSIGARHGLAFPPIVRAIFGEWGAYIPIILRSLSGVAQLGVFVYVTGEGIAMTLKAAIPGFAGFDAVSIVGMRGTDAVGYVIAFVLHLVIVTHGIERVRKFELIAGPLIMALAIGLFIWAVVVAGGFGPIASMPATVHGTEFWGLFFLSIAGLIGSMSSLVVNNPDLARFARSQKSQLLGQGIGVPIMFAVFSAVTIVATAGTKFAFGHIIQDPIKIFGEFDNPIVVVIGSLIIASSTLSLNAATNAVAAGFDFAALFPRHLNFRRATTVALVIGLFAVPWLWYGIGQFTTIFYGFLGVVMGPIFGIMIADYYILRRRQIDIPALYTTTGIYSYRNGWNHAAIVSLTLGTIVAGCGAVIPGLAVLYQFNWFVGVFVGGVVYLALTWRPGVGVRQDEGRRSSGEQQG</sequence>
<keyword evidence="4 6" id="KW-1133">Transmembrane helix</keyword>
<keyword evidence="5 6" id="KW-0472">Membrane</keyword>
<comment type="similarity">
    <text evidence="2">Belongs to the purine-cytosine permease (2.A.39) family.</text>
</comment>
<dbReference type="InterPro" id="IPR001248">
    <property type="entry name" value="Pur-cyt_permease"/>
</dbReference>
<evidence type="ECO:0000256" key="6">
    <source>
        <dbReference type="SAM" id="Phobius"/>
    </source>
</evidence>